<comment type="caution">
    <text evidence="8">The sequence shown here is derived from an EMBL/GenBank/DDBJ whole genome shotgun (WGS) entry which is preliminary data.</text>
</comment>
<dbReference type="GO" id="GO:0005576">
    <property type="term" value="C:extracellular region"/>
    <property type="evidence" value="ECO:0007669"/>
    <property type="project" value="UniProtKB-SubCell"/>
</dbReference>
<name>A0A1A5J1R4_RHILI</name>
<dbReference type="InterPro" id="IPR001736">
    <property type="entry name" value="PLipase_D/transphosphatidylase"/>
</dbReference>
<dbReference type="GO" id="GO:0016020">
    <property type="term" value="C:membrane"/>
    <property type="evidence" value="ECO:0007669"/>
    <property type="project" value="TreeGrafter"/>
</dbReference>
<sequence length="487" mass="52991">MFETIATHWTQILAIISVVMATVGIAHAVMTKEDVRAATGWVGVMVLSPILGVLIYAVAGINRIRRATITAQRPLAGDAVSAKNERDIAAEETLIVERYGQRFTGLRTLGDRVARRALNPGNAIDVLETGDEAYAAMCAAIDGAERSVLLETYIFDNDAVGLLFVESLAGAVQRGVTVRVLIDAVGARYSVPSILGHLRRANIPADVFNGNIIIGLRLPYANLRTHRKILVVDGTVAFTGGMNIRKGFSAEFSGSNSARDTHFKVTGPAVADLFSVAAEDWRFATNEALKGDAWRIAPLSPAPGQPMLVRAVASGPDASNETNHKLLIGAFSVARKSIRLMSPYFLPDRELISALITAARRGVEIDVVVPAVNNLFLVDRAMTAQFDQILKNYCRIWRTEGPFDHSKLLSIDGVWAYVGSSNLDARSLRLNFEIDLEVLDAGFAREIEARIGSAIETAIPVTLDSLRARPFIIRLFDRILWLGSPYL</sequence>
<keyword evidence="6" id="KW-1133">Transmembrane helix</keyword>
<dbReference type="GO" id="GO:0032049">
    <property type="term" value="P:cardiolipin biosynthetic process"/>
    <property type="evidence" value="ECO:0007669"/>
    <property type="project" value="UniProtKB-ARBA"/>
</dbReference>
<dbReference type="PANTHER" id="PTHR21248:SF22">
    <property type="entry name" value="PHOSPHOLIPASE D"/>
    <property type="match status" value="1"/>
</dbReference>
<evidence type="ECO:0000259" key="7">
    <source>
        <dbReference type="PROSITE" id="PS50035"/>
    </source>
</evidence>
<dbReference type="CDD" id="cd09163">
    <property type="entry name" value="PLDc_CLS_unchar2_2"/>
    <property type="match status" value="1"/>
</dbReference>
<dbReference type="SMART" id="SM00155">
    <property type="entry name" value="PLDc"/>
    <property type="match status" value="2"/>
</dbReference>
<evidence type="ECO:0000256" key="5">
    <source>
        <dbReference type="ARBA" id="ARBA00029594"/>
    </source>
</evidence>
<dbReference type="PROSITE" id="PS50035">
    <property type="entry name" value="PLD"/>
    <property type="match status" value="2"/>
</dbReference>
<evidence type="ECO:0000313" key="8">
    <source>
        <dbReference type="EMBL" id="OBP74075.1"/>
    </source>
</evidence>
<evidence type="ECO:0000256" key="6">
    <source>
        <dbReference type="SAM" id="Phobius"/>
    </source>
</evidence>
<dbReference type="Proteomes" id="UP000093748">
    <property type="component" value="Unassembled WGS sequence"/>
</dbReference>
<dbReference type="InterPro" id="IPR025202">
    <property type="entry name" value="PLD-like_dom"/>
</dbReference>
<comment type="function">
    <text evidence="1">Could be a virulence factor.</text>
</comment>
<keyword evidence="6" id="KW-0812">Transmembrane</keyword>
<feature type="transmembrane region" description="Helical" evidence="6">
    <location>
        <begin position="41"/>
        <end position="59"/>
    </location>
</feature>
<evidence type="ECO:0000256" key="1">
    <source>
        <dbReference type="ARBA" id="ARBA00003145"/>
    </source>
</evidence>
<dbReference type="Gene3D" id="3.30.870.10">
    <property type="entry name" value="Endonuclease Chain A"/>
    <property type="match status" value="2"/>
</dbReference>
<dbReference type="Pfam" id="PF13091">
    <property type="entry name" value="PLDc_2"/>
    <property type="match status" value="2"/>
</dbReference>
<evidence type="ECO:0000256" key="3">
    <source>
        <dbReference type="ARBA" id="ARBA00018392"/>
    </source>
</evidence>
<dbReference type="RefSeq" id="WP_010911225.1">
    <property type="nucleotide sequence ID" value="NZ_LZTH01000001.1"/>
</dbReference>
<evidence type="ECO:0000256" key="4">
    <source>
        <dbReference type="ARBA" id="ARBA00022525"/>
    </source>
</evidence>
<proteinExistence type="predicted"/>
<protein>
    <recommendedName>
        <fullName evidence="3">Phospholipase D</fullName>
    </recommendedName>
    <alternativeName>
        <fullName evidence="5">Choline phosphatase</fullName>
    </alternativeName>
</protein>
<keyword evidence="4" id="KW-0964">Secreted</keyword>
<feature type="transmembrane region" description="Helical" evidence="6">
    <location>
        <begin position="12"/>
        <end position="29"/>
    </location>
</feature>
<feature type="domain" description="PLD phosphodiesterase" evidence="7">
    <location>
        <begin position="221"/>
        <end position="248"/>
    </location>
</feature>
<dbReference type="CDD" id="cd09157">
    <property type="entry name" value="PLDc_CLS_unchar2_1"/>
    <property type="match status" value="1"/>
</dbReference>
<dbReference type="EMBL" id="LZTJ01000023">
    <property type="protein sequence ID" value="OBP74075.1"/>
    <property type="molecule type" value="Genomic_DNA"/>
</dbReference>
<dbReference type="PANTHER" id="PTHR21248">
    <property type="entry name" value="CARDIOLIPIN SYNTHASE"/>
    <property type="match status" value="1"/>
</dbReference>
<dbReference type="GO" id="GO:0008808">
    <property type="term" value="F:cardiolipin synthase activity"/>
    <property type="evidence" value="ECO:0007669"/>
    <property type="project" value="TreeGrafter"/>
</dbReference>
<dbReference type="GeneID" id="66682363"/>
<dbReference type="OrthoDB" id="9762009at2"/>
<feature type="domain" description="PLD phosphodiesterase" evidence="7">
    <location>
        <begin position="400"/>
        <end position="427"/>
    </location>
</feature>
<gene>
    <name evidence="8" type="ORF">BAE39_16940</name>
</gene>
<keyword evidence="6" id="KW-0472">Membrane</keyword>
<evidence type="ECO:0000313" key="9">
    <source>
        <dbReference type="Proteomes" id="UP000093748"/>
    </source>
</evidence>
<evidence type="ECO:0000256" key="2">
    <source>
        <dbReference type="ARBA" id="ARBA00004613"/>
    </source>
</evidence>
<reference evidence="9" key="1">
    <citation type="submission" date="2016-06" db="EMBL/GenBank/DDBJ databases">
        <title>NZP2037 Pacbio-Illumina hybrid assembly.</title>
        <authorList>
            <person name="Ramsay J.P."/>
        </authorList>
    </citation>
    <scope>NUCLEOTIDE SEQUENCE [LARGE SCALE GENOMIC DNA]</scope>
    <source>
        <strain evidence="9">R7ANS::ICEMlSym2042</strain>
    </source>
</reference>
<dbReference type="AlphaFoldDB" id="A0A1A5J1R4"/>
<dbReference type="SUPFAM" id="SSF56024">
    <property type="entry name" value="Phospholipase D/nuclease"/>
    <property type="match status" value="2"/>
</dbReference>
<organism evidence="8 9">
    <name type="scientific">Rhizobium loti</name>
    <name type="common">Mesorhizobium loti</name>
    <dbReference type="NCBI Taxonomy" id="381"/>
    <lineage>
        <taxon>Bacteria</taxon>
        <taxon>Pseudomonadati</taxon>
        <taxon>Pseudomonadota</taxon>
        <taxon>Alphaproteobacteria</taxon>
        <taxon>Hyphomicrobiales</taxon>
        <taxon>Phyllobacteriaceae</taxon>
        <taxon>Mesorhizobium</taxon>
    </lineage>
</organism>
<accession>A0A1A5J1R4</accession>
<comment type="subcellular location">
    <subcellularLocation>
        <location evidence="2">Secreted</location>
    </subcellularLocation>
</comment>